<feature type="modified residue" description="4-aspartylphosphate" evidence="9">
    <location>
        <position position="59"/>
    </location>
</feature>
<keyword evidence="10" id="KW-0175">Coiled coil</keyword>
<evidence type="ECO:0000256" key="4">
    <source>
        <dbReference type="ARBA" id="ARBA00022679"/>
    </source>
</evidence>
<dbReference type="PROSITE" id="PS50110">
    <property type="entry name" value="RESPONSE_REGULATORY"/>
    <property type="match status" value="1"/>
</dbReference>
<dbReference type="InterPro" id="IPR004358">
    <property type="entry name" value="Sig_transdc_His_kin-like_C"/>
</dbReference>
<dbReference type="SUPFAM" id="SSF52172">
    <property type="entry name" value="CheY-like"/>
    <property type="match status" value="1"/>
</dbReference>
<dbReference type="Pfam" id="PF00512">
    <property type="entry name" value="HisKA"/>
    <property type="match status" value="1"/>
</dbReference>
<evidence type="ECO:0000256" key="6">
    <source>
        <dbReference type="ARBA" id="ARBA00022777"/>
    </source>
</evidence>
<dbReference type="SMART" id="SM00388">
    <property type="entry name" value="HisKA"/>
    <property type="match status" value="1"/>
</dbReference>
<dbReference type="SUPFAM" id="SSF47384">
    <property type="entry name" value="Homodimeric domain of signal transducing histidine kinase"/>
    <property type="match status" value="1"/>
</dbReference>
<name>A0ABW5R7K6_9BACL</name>
<dbReference type="SMART" id="SM00387">
    <property type="entry name" value="HATPase_c"/>
    <property type="match status" value="1"/>
</dbReference>
<dbReference type="InterPro" id="IPR036097">
    <property type="entry name" value="HisK_dim/P_sf"/>
</dbReference>
<evidence type="ECO:0000256" key="1">
    <source>
        <dbReference type="ARBA" id="ARBA00000085"/>
    </source>
</evidence>
<dbReference type="InterPro" id="IPR011006">
    <property type="entry name" value="CheY-like_superfamily"/>
</dbReference>
<evidence type="ECO:0000259" key="12">
    <source>
        <dbReference type="PROSITE" id="PS50110"/>
    </source>
</evidence>
<dbReference type="InterPro" id="IPR005467">
    <property type="entry name" value="His_kinase_dom"/>
</dbReference>
<dbReference type="EC" id="2.7.13.3" evidence="2"/>
<dbReference type="PRINTS" id="PR00344">
    <property type="entry name" value="BCTRLSENSOR"/>
</dbReference>
<dbReference type="InterPro" id="IPR036890">
    <property type="entry name" value="HATPase_C_sf"/>
</dbReference>
<keyword evidence="5" id="KW-0547">Nucleotide-binding</keyword>
<dbReference type="PANTHER" id="PTHR45339:SF6">
    <property type="entry name" value="SENSORY HISTIDINE PROTEIN KINASE"/>
    <property type="match status" value="1"/>
</dbReference>
<evidence type="ECO:0000256" key="7">
    <source>
        <dbReference type="ARBA" id="ARBA00022840"/>
    </source>
</evidence>
<feature type="domain" description="Response regulatory" evidence="12">
    <location>
        <begin position="10"/>
        <end position="127"/>
    </location>
</feature>
<keyword evidence="4" id="KW-0808">Transferase</keyword>
<dbReference type="Gene3D" id="3.30.565.10">
    <property type="entry name" value="Histidine kinase-like ATPase, C-terminal domain"/>
    <property type="match status" value="1"/>
</dbReference>
<evidence type="ECO:0000256" key="10">
    <source>
        <dbReference type="SAM" id="Coils"/>
    </source>
</evidence>
<protein>
    <recommendedName>
        <fullName evidence="2">histidine kinase</fullName>
        <ecNumber evidence="2">2.7.13.3</ecNumber>
    </recommendedName>
</protein>
<comment type="caution">
    <text evidence="13">The sequence shown here is derived from an EMBL/GenBank/DDBJ whole genome shotgun (WGS) entry which is preliminary data.</text>
</comment>
<feature type="domain" description="Histidine kinase" evidence="11">
    <location>
        <begin position="184"/>
        <end position="419"/>
    </location>
</feature>
<sequence length="424" mass="48178">MPFREPIPINILLVDDHQENLITLDAVLGELNYRLVMCASGEEALKELLKDDFAVIVMDVHMPGMDGFETARWIKSREKTKHIPIIFISATSKEAAHFFTGYSVGAIDYILKPFVPQILKSKIQGFVELYISKKRLEQHAKVLHEKTTELEELIEEKTRVQEDLRMAKEKAEEASNAKSGFLAMMSHEIRTPMNGIIGMSDLLLDTELSEEQQEYVGIIRNSSGALLRVINDVLDFSKLESGKMTIQEEMVDIQNTIEETYDLFRTRTRETSLDLTYEVDEAVPSVFLGDRTRLSQVLINLVGNSVKFTKEGHVHIEVRPSSALAEQEEVREEKESVQEEYVWLQFIVSDTGVGITPEQVPHLFQPFTQLDNPMTRQFEGTGLGLAICRKLIELMGGDISVMEDVQQGACFQFTIPVKPYDMQE</sequence>
<dbReference type="Proteomes" id="UP001597497">
    <property type="component" value="Unassembled WGS sequence"/>
</dbReference>
<keyword evidence="8" id="KW-0902">Two-component regulatory system</keyword>
<dbReference type="CDD" id="cd16922">
    <property type="entry name" value="HATPase_EvgS-ArcB-TorS-like"/>
    <property type="match status" value="1"/>
</dbReference>
<feature type="coiled-coil region" evidence="10">
    <location>
        <begin position="133"/>
        <end position="177"/>
    </location>
</feature>
<reference evidence="14" key="1">
    <citation type="journal article" date="2019" name="Int. J. Syst. Evol. Microbiol.">
        <title>The Global Catalogue of Microorganisms (GCM) 10K type strain sequencing project: providing services to taxonomists for standard genome sequencing and annotation.</title>
        <authorList>
            <consortium name="The Broad Institute Genomics Platform"/>
            <consortium name="The Broad Institute Genome Sequencing Center for Infectious Disease"/>
            <person name="Wu L."/>
            <person name="Ma J."/>
        </authorList>
    </citation>
    <scope>NUCLEOTIDE SEQUENCE [LARGE SCALE GENOMIC DNA]</scope>
    <source>
        <strain evidence="14">KCTC 33676</strain>
    </source>
</reference>
<dbReference type="Pfam" id="PF00072">
    <property type="entry name" value="Response_reg"/>
    <property type="match status" value="1"/>
</dbReference>
<dbReference type="InterPro" id="IPR003594">
    <property type="entry name" value="HATPase_dom"/>
</dbReference>
<accession>A0ABW5R7K6</accession>
<evidence type="ECO:0000256" key="5">
    <source>
        <dbReference type="ARBA" id="ARBA00022741"/>
    </source>
</evidence>
<evidence type="ECO:0000256" key="9">
    <source>
        <dbReference type="PROSITE-ProRule" id="PRU00169"/>
    </source>
</evidence>
<comment type="catalytic activity">
    <reaction evidence="1">
        <text>ATP + protein L-histidine = ADP + protein N-phospho-L-histidine.</text>
        <dbReference type="EC" id="2.7.13.3"/>
    </reaction>
</comment>
<evidence type="ECO:0000313" key="14">
    <source>
        <dbReference type="Proteomes" id="UP001597497"/>
    </source>
</evidence>
<dbReference type="CDD" id="cd00082">
    <property type="entry name" value="HisKA"/>
    <property type="match status" value="1"/>
</dbReference>
<proteinExistence type="predicted"/>
<dbReference type="Gene3D" id="3.40.50.2300">
    <property type="match status" value="1"/>
</dbReference>
<keyword evidence="3 9" id="KW-0597">Phosphoprotein</keyword>
<dbReference type="InterPro" id="IPR003661">
    <property type="entry name" value="HisK_dim/P_dom"/>
</dbReference>
<dbReference type="PROSITE" id="PS50109">
    <property type="entry name" value="HIS_KIN"/>
    <property type="match status" value="1"/>
</dbReference>
<dbReference type="SMART" id="SM00448">
    <property type="entry name" value="REC"/>
    <property type="match status" value="1"/>
</dbReference>
<keyword evidence="7 13" id="KW-0067">ATP-binding</keyword>
<evidence type="ECO:0000256" key="3">
    <source>
        <dbReference type="ARBA" id="ARBA00022553"/>
    </source>
</evidence>
<dbReference type="Gene3D" id="1.10.287.130">
    <property type="match status" value="1"/>
</dbReference>
<dbReference type="SUPFAM" id="SSF55874">
    <property type="entry name" value="ATPase domain of HSP90 chaperone/DNA topoisomerase II/histidine kinase"/>
    <property type="match status" value="1"/>
</dbReference>
<dbReference type="GO" id="GO:0005524">
    <property type="term" value="F:ATP binding"/>
    <property type="evidence" value="ECO:0007669"/>
    <property type="project" value="UniProtKB-KW"/>
</dbReference>
<dbReference type="InterPro" id="IPR001789">
    <property type="entry name" value="Sig_transdc_resp-reg_receiver"/>
</dbReference>
<organism evidence="13 14">
    <name type="scientific">Marinicrinis sediminis</name>
    <dbReference type="NCBI Taxonomy" id="1652465"/>
    <lineage>
        <taxon>Bacteria</taxon>
        <taxon>Bacillati</taxon>
        <taxon>Bacillota</taxon>
        <taxon>Bacilli</taxon>
        <taxon>Bacillales</taxon>
        <taxon>Paenibacillaceae</taxon>
    </lineage>
</organism>
<keyword evidence="14" id="KW-1185">Reference proteome</keyword>
<evidence type="ECO:0000259" key="11">
    <source>
        <dbReference type="PROSITE" id="PS50109"/>
    </source>
</evidence>
<evidence type="ECO:0000256" key="8">
    <source>
        <dbReference type="ARBA" id="ARBA00023012"/>
    </source>
</evidence>
<evidence type="ECO:0000256" key="2">
    <source>
        <dbReference type="ARBA" id="ARBA00012438"/>
    </source>
</evidence>
<keyword evidence="6" id="KW-0418">Kinase</keyword>
<dbReference type="EMBL" id="JBHUMM010000007">
    <property type="protein sequence ID" value="MFD2670983.1"/>
    <property type="molecule type" value="Genomic_DNA"/>
</dbReference>
<dbReference type="Pfam" id="PF02518">
    <property type="entry name" value="HATPase_c"/>
    <property type="match status" value="1"/>
</dbReference>
<evidence type="ECO:0000313" key="13">
    <source>
        <dbReference type="EMBL" id="MFD2670983.1"/>
    </source>
</evidence>
<dbReference type="PANTHER" id="PTHR45339">
    <property type="entry name" value="HYBRID SIGNAL TRANSDUCTION HISTIDINE KINASE J"/>
    <property type="match status" value="1"/>
</dbReference>
<gene>
    <name evidence="13" type="ORF">ACFSUC_05095</name>
</gene>
<dbReference type="RefSeq" id="WP_379928403.1">
    <property type="nucleotide sequence ID" value="NZ_JBHUMM010000007.1"/>
</dbReference>